<protein>
    <submittedName>
        <fullName evidence="3">TKL protein kinase</fullName>
    </submittedName>
</protein>
<gene>
    <name evidence="3" type="ORF">SPRG_04442</name>
</gene>
<dbReference type="OrthoDB" id="4062651at2759"/>
<dbReference type="InterPro" id="IPR051681">
    <property type="entry name" value="Ser/Thr_Kinases-Pseudokinases"/>
</dbReference>
<keyword evidence="4" id="KW-1185">Reference proteome</keyword>
<keyword evidence="1" id="KW-0472">Membrane</keyword>
<dbReference type="RefSeq" id="XP_012198756.1">
    <property type="nucleotide sequence ID" value="XM_012343366.1"/>
</dbReference>
<dbReference type="Gene3D" id="3.30.200.20">
    <property type="entry name" value="Phosphorylase Kinase, domain 1"/>
    <property type="match status" value="1"/>
</dbReference>
<dbReference type="Pfam" id="PF07714">
    <property type="entry name" value="PK_Tyr_Ser-Thr"/>
    <property type="match status" value="1"/>
</dbReference>
<dbReference type="PANTHER" id="PTHR44329:SF214">
    <property type="entry name" value="PROTEIN KINASE DOMAIN-CONTAINING PROTEIN"/>
    <property type="match status" value="1"/>
</dbReference>
<name>A0A067CVI0_SAPPC</name>
<reference evidence="3 4" key="1">
    <citation type="journal article" date="2013" name="PLoS Genet.">
        <title>Distinctive expansion of potential virulence genes in the genome of the oomycete fish pathogen Saprolegnia parasitica.</title>
        <authorList>
            <person name="Jiang R.H."/>
            <person name="de Bruijn I."/>
            <person name="Haas B.J."/>
            <person name="Belmonte R."/>
            <person name="Lobach L."/>
            <person name="Christie J."/>
            <person name="van den Ackerveken G."/>
            <person name="Bottin A."/>
            <person name="Bulone V."/>
            <person name="Diaz-Moreno S.M."/>
            <person name="Dumas B."/>
            <person name="Fan L."/>
            <person name="Gaulin E."/>
            <person name="Govers F."/>
            <person name="Grenville-Briggs L.J."/>
            <person name="Horner N.R."/>
            <person name="Levin J.Z."/>
            <person name="Mammella M."/>
            <person name="Meijer H.J."/>
            <person name="Morris P."/>
            <person name="Nusbaum C."/>
            <person name="Oome S."/>
            <person name="Phillips A.J."/>
            <person name="van Rooyen D."/>
            <person name="Rzeszutek E."/>
            <person name="Saraiva M."/>
            <person name="Secombes C.J."/>
            <person name="Seidl M.F."/>
            <person name="Snel B."/>
            <person name="Stassen J.H."/>
            <person name="Sykes S."/>
            <person name="Tripathy S."/>
            <person name="van den Berg H."/>
            <person name="Vega-Arreguin J.C."/>
            <person name="Wawra S."/>
            <person name="Young S.K."/>
            <person name="Zeng Q."/>
            <person name="Dieguez-Uribeondo J."/>
            <person name="Russ C."/>
            <person name="Tyler B.M."/>
            <person name="van West P."/>
        </authorList>
    </citation>
    <scope>NUCLEOTIDE SEQUENCE [LARGE SCALE GENOMIC DNA]</scope>
    <source>
        <strain evidence="3 4">CBS 223.65</strain>
    </source>
</reference>
<keyword evidence="3" id="KW-0418">Kinase</keyword>
<keyword evidence="1" id="KW-0812">Transmembrane</keyword>
<dbReference type="GeneID" id="24126885"/>
<dbReference type="PANTHER" id="PTHR44329">
    <property type="entry name" value="SERINE/THREONINE-PROTEIN KINASE TNNI3K-RELATED"/>
    <property type="match status" value="1"/>
</dbReference>
<evidence type="ECO:0000256" key="1">
    <source>
        <dbReference type="SAM" id="Phobius"/>
    </source>
</evidence>
<dbReference type="GO" id="GO:0005524">
    <property type="term" value="F:ATP binding"/>
    <property type="evidence" value="ECO:0007669"/>
    <property type="project" value="InterPro"/>
</dbReference>
<keyword evidence="1" id="KW-1133">Transmembrane helix</keyword>
<dbReference type="Proteomes" id="UP000030745">
    <property type="component" value="Unassembled WGS sequence"/>
</dbReference>
<sequence>MVSRVVPRALLRAAAAADESSDTVPIVVGSVAGALILLALATTVYLCSKRRCHRAKSTLVDSTCDDASHYELSADVDVSENLEWGLLQRLDAADVQTTRQLATGVYYNVWEGAYDGATVFVKALVPKRQTLTHMQCFLDTLNVASACVHPCILGVLGAAWSQPLVARSRSTLVGVLEHMDLGSMRTVLMASNMYNLAWHDKLSCILDMASALAYLHSRCVIHGAFNTKNIILDSTKRAKLANVGLSRVEILSGIAPGVWWVAPEMLTAGQSSPAIDVYAFGRVLVELDTHRRPSRHLTLTNETIQHIVTEESTSPRFTSMCPDWIQDLALLCIARKPEARPSAATILAVVRSQLDMM</sequence>
<accession>A0A067CVI0</accession>
<dbReference type="InterPro" id="IPR001245">
    <property type="entry name" value="Ser-Thr/Tyr_kinase_cat_dom"/>
</dbReference>
<organism evidence="3 4">
    <name type="scientific">Saprolegnia parasitica (strain CBS 223.65)</name>
    <dbReference type="NCBI Taxonomy" id="695850"/>
    <lineage>
        <taxon>Eukaryota</taxon>
        <taxon>Sar</taxon>
        <taxon>Stramenopiles</taxon>
        <taxon>Oomycota</taxon>
        <taxon>Saprolegniomycetes</taxon>
        <taxon>Saprolegniales</taxon>
        <taxon>Saprolegniaceae</taxon>
        <taxon>Saprolegnia</taxon>
    </lineage>
</organism>
<dbReference type="VEuPathDB" id="FungiDB:SPRG_04442"/>
<keyword evidence="3" id="KW-0808">Transferase</keyword>
<dbReference type="Gene3D" id="1.10.510.10">
    <property type="entry name" value="Transferase(Phosphotransferase) domain 1"/>
    <property type="match status" value="1"/>
</dbReference>
<dbReference type="GO" id="GO:0004674">
    <property type="term" value="F:protein serine/threonine kinase activity"/>
    <property type="evidence" value="ECO:0007669"/>
    <property type="project" value="TreeGrafter"/>
</dbReference>
<feature type="domain" description="Protein kinase" evidence="2">
    <location>
        <begin position="95"/>
        <end position="354"/>
    </location>
</feature>
<proteinExistence type="predicted"/>
<dbReference type="InterPro" id="IPR011009">
    <property type="entry name" value="Kinase-like_dom_sf"/>
</dbReference>
<feature type="transmembrane region" description="Helical" evidence="1">
    <location>
        <begin position="26"/>
        <end position="47"/>
    </location>
</feature>
<dbReference type="PROSITE" id="PS50011">
    <property type="entry name" value="PROTEIN_KINASE_DOM"/>
    <property type="match status" value="1"/>
</dbReference>
<evidence type="ECO:0000313" key="3">
    <source>
        <dbReference type="EMBL" id="KDO30541.1"/>
    </source>
</evidence>
<evidence type="ECO:0000259" key="2">
    <source>
        <dbReference type="PROSITE" id="PS50011"/>
    </source>
</evidence>
<dbReference type="OMA" id="WIQDLAL"/>
<evidence type="ECO:0000313" key="4">
    <source>
        <dbReference type="Proteomes" id="UP000030745"/>
    </source>
</evidence>
<dbReference type="STRING" id="695850.A0A067CVI0"/>
<dbReference type="KEGG" id="spar:SPRG_04442"/>
<dbReference type="EMBL" id="KK583201">
    <property type="protein sequence ID" value="KDO30541.1"/>
    <property type="molecule type" value="Genomic_DNA"/>
</dbReference>
<dbReference type="InterPro" id="IPR000719">
    <property type="entry name" value="Prot_kinase_dom"/>
</dbReference>
<dbReference type="AlphaFoldDB" id="A0A067CVI0"/>
<dbReference type="SUPFAM" id="SSF56112">
    <property type="entry name" value="Protein kinase-like (PK-like)"/>
    <property type="match status" value="1"/>
</dbReference>